<dbReference type="GO" id="GO:0008761">
    <property type="term" value="F:UDP-N-acetylglucosamine 2-epimerase activity"/>
    <property type="evidence" value="ECO:0007669"/>
    <property type="project" value="UniProtKB-EC"/>
</dbReference>
<comment type="similarity">
    <text evidence="3 5">Belongs to the UDP-N-acetylglucosamine 2-epimerase family.</text>
</comment>
<dbReference type="Gene3D" id="3.40.50.2000">
    <property type="entry name" value="Glycogen Phosphorylase B"/>
    <property type="match status" value="2"/>
</dbReference>
<evidence type="ECO:0000256" key="1">
    <source>
        <dbReference type="ARBA" id="ARBA00023235"/>
    </source>
</evidence>
<evidence type="ECO:0000313" key="7">
    <source>
        <dbReference type="EMBL" id="MBC5783124.1"/>
    </source>
</evidence>
<evidence type="ECO:0000256" key="4">
    <source>
        <dbReference type="ARBA" id="ARBA00038858"/>
    </source>
</evidence>
<dbReference type="CDD" id="cd03786">
    <property type="entry name" value="GTB_UDP-GlcNAc_2-Epimerase"/>
    <property type="match status" value="1"/>
</dbReference>
<organism evidence="7 8">
    <name type="scientific">Ramlibacter cellulosilyticus</name>
    <dbReference type="NCBI Taxonomy" id="2764187"/>
    <lineage>
        <taxon>Bacteria</taxon>
        <taxon>Pseudomonadati</taxon>
        <taxon>Pseudomonadota</taxon>
        <taxon>Betaproteobacteria</taxon>
        <taxon>Burkholderiales</taxon>
        <taxon>Comamonadaceae</taxon>
        <taxon>Ramlibacter</taxon>
    </lineage>
</organism>
<evidence type="ECO:0000313" key="8">
    <source>
        <dbReference type="Proteomes" id="UP000608513"/>
    </source>
</evidence>
<dbReference type="Pfam" id="PF02350">
    <property type="entry name" value="Epimerase_2"/>
    <property type="match status" value="1"/>
</dbReference>
<sequence>MCKQTCWSGVTRVTRPGTALQPGRTRTDREADLNKRIVGIVSGTRPEIIKLAPVYHALRRHEDLCVLWVHTGQHGEMAADMLRCFGITPDEQLGRGGASLEEFSVACRQQLDALMARQKWDMCIVQGDTESAFLGALAAFYRRIPVGHVEAGLRTYNLERPFPEEGLRQMISRIADIHWAPTERARAALLSEGIAPAKIEMTGNTVVDAQQWVSERFAIRREGAAADGHILVTAHRRENWGEEMEQTFHAVADIARAFPGKRVLFPVHLNPVVQKPAHAILAGLDNVRLVAPFDYLEMQQALVNASLLLTDSGGLQEEAPTFGVPTLVLRHETERPEAVEAGCARIVGPKREAIVREATRLLADPAAADAMRKVANPFGDGQASRRIAQAVLARLVPHTETETEEAALAA</sequence>
<dbReference type="SUPFAM" id="SSF53756">
    <property type="entry name" value="UDP-Glycosyltransferase/glycogen phosphorylase"/>
    <property type="match status" value="1"/>
</dbReference>
<dbReference type="Proteomes" id="UP000608513">
    <property type="component" value="Unassembled WGS sequence"/>
</dbReference>
<dbReference type="PANTHER" id="PTHR43174">
    <property type="entry name" value="UDP-N-ACETYLGLUCOSAMINE 2-EPIMERASE"/>
    <property type="match status" value="1"/>
</dbReference>
<dbReference type="PANTHER" id="PTHR43174:SF2">
    <property type="entry name" value="UDP-N-ACETYLGLUCOSAMINE 2-EPIMERASE"/>
    <property type="match status" value="1"/>
</dbReference>
<gene>
    <name evidence="7" type="primary">wecB</name>
    <name evidence="7" type="ORF">H8N03_09230</name>
</gene>
<comment type="catalytic activity">
    <reaction evidence="2">
        <text>UDP-N-acetyl-alpha-D-glucosamine = UDP-N-acetyl-alpha-D-mannosamine</text>
        <dbReference type="Rhea" id="RHEA:17213"/>
        <dbReference type="ChEBI" id="CHEBI:57705"/>
        <dbReference type="ChEBI" id="CHEBI:68623"/>
        <dbReference type="EC" id="5.1.3.14"/>
    </reaction>
</comment>
<dbReference type="EMBL" id="JACORT010000003">
    <property type="protein sequence ID" value="MBC5783124.1"/>
    <property type="molecule type" value="Genomic_DNA"/>
</dbReference>
<protein>
    <recommendedName>
        <fullName evidence="4">UDP-N-acetylglucosamine 2-epimerase (non-hydrolyzing)</fullName>
        <ecNumber evidence="4">5.1.3.14</ecNumber>
    </recommendedName>
</protein>
<dbReference type="InterPro" id="IPR029767">
    <property type="entry name" value="WecB-like"/>
</dbReference>
<proteinExistence type="inferred from homology"/>
<keyword evidence="1 5" id="KW-0413">Isomerase</keyword>
<accession>A0A923MS03</accession>
<feature type="domain" description="UDP-N-acetylglucosamine 2-epimerase" evidence="6">
    <location>
        <begin position="57"/>
        <end position="391"/>
    </location>
</feature>
<comment type="caution">
    <text evidence="7">The sequence shown here is derived from an EMBL/GenBank/DDBJ whole genome shotgun (WGS) entry which is preliminary data.</text>
</comment>
<dbReference type="AlphaFoldDB" id="A0A923MS03"/>
<keyword evidence="8" id="KW-1185">Reference proteome</keyword>
<dbReference type="NCBIfam" id="TIGR00236">
    <property type="entry name" value="wecB"/>
    <property type="match status" value="1"/>
</dbReference>
<reference evidence="7" key="1">
    <citation type="submission" date="2020-08" db="EMBL/GenBank/DDBJ databases">
        <title>Ramlibacter sp. USB13 16S ribosomal RNA gene genome sequencing and assembly.</title>
        <authorList>
            <person name="Kang M."/>
        </authorList>
    </citation>
    <scope>NUCLEOTIDE SEQUENCE</scope>
    <source>
        <strain evidence="7">USB13</strain>
    </source>
</reference>
<dbReference type="InterPro" id="IPR003331">
    <property type="entry name" value="UDP_GlcNAc_Epimerase_2_dom"/>
</dbReference>
<name>A0A923MS03_9BURK</name>
<evidence type="ECO:0000259" key="6">
    <source>
        <dbReference type="Pfam" id="PF02350"/>
    </source>
</evidence>
<evidence type="ECO:0000256" key="5">
    <source>
        <dbReference type="RuleBase" id="RU003513"/>
    </source>
</evidence>
<dbReference type="EC" id="5.1.3.14" evidence="4"/>
<evidence type="ECO:0000256" key="3">
    <source>
        <dbReference type="ARBA" id="ARBA00038209"/>
    </source>
</evidence>
<evidence type="ECO:0000256" key="2">
    <source>
        <dbReference type="ARBA" id="ARBA00036080"/>
    </source>
</evidence>